<reference evidence="2 3" key="1">
    <citation type="journal article" date="2019" name="Int. J. Syst. Evol. Microbiol.">
        <title>The Global Catalogue of Microorganisms (GCM) 10K type strain sequencing project: providing services to taxonomists for standard genome sequencing and annotation.</title>
        <authorList>
            <consortium name="The Broad Institute Genomics Platform"/>
            <consortium name="The Broad Institute Genome Sequencing Center for Infectious Disease"/>
            <person name="Wu L."/>
            <person name="Ma J."/>
        </authorList>
    </citation>
    <scope>NUCLEOTIDE SEQUENCE [LARGE SCALE GENOMIC DNA]</scope>
    <source>
        <strain evidence="2 3">JCM 14560</strain>
    </source>
</reference>
<dbReference type="InterPro" id="IPR000073">
    <property type="entry name" value="AB_hydrolase_1"/>
</dbReference>
<organism evidence="2 3">
    <name type="scientific">Kitasatospora kazusensis</name>
    <dbReference type="NCBI Taxonomy" id="407974"/>
    <lineage>
        <taxon>Bacteria</taxon>
        <taxon>Bacillati</taxon>
        <taxon>Actinomycetota</taxon>
        <taxon>Actinomycetes</taxon>
        <taxon>Kitasatosporales</taxon>
        <taxon>Streptomycetaceae</taxon>
        <taxon>Kitasatospora</taxon>
    </lineage>
</organism>
<dbReference type="GO" id="GO:0016787">
    <property type="term" value="F:hydrolase activity"/>
    <property type="evidence" value="ECO:0007669"/>
    <property type="project" value="UniProtKB-KW"/>
</dbReference>
<sequence length="284" mass="31004">MLPSSAALSAVLNTASYLAPGPAGRAAFRVFRLPLARSRPREAEAALMARAEVGRLDVNGESVVTYRWGDGARPVLLVHGWRSRGSRLALFAAGLLERGYSPVAFDAPGHGDSTGRTTTVVEYREAIRLLHDLYGPFEAVVAHSVGVMASFLALRDGVRADRLAAIGGVCEFEYLVDEFCTALRLRPRLRQELRRLIEQRLFPGEPDFWTRFSVVHDPEAVKIPLLVVHDEQDELVGVDQARRIAAAYGDRARLVTTRGLGHQRILAGPEVVAAVLDFVTGSAD</sequence>
<comment type="caution">
    <text evidence="2">The sequence shown here is derived from an EMBL/GenBank/DDBJ whole genome shotgun (WGS) entry which is preliminary data.</text>
</comment>
<feature type="domain" description="AB hydrolase-1" evidence="1">
    <location>
        <begin position="75"/>
        <end position="274"/>
    </location>
</feature>
<evidence type="ECO:0000259" key="1">
    <source>
        <dbReference type="Pfam" id="PF12697"/>
    </source>
</evidence>
<dbReference type="RefSeq" id="WP_344462220.1">
    <property type="nucleotide sequence ID" value="NZ_BAAANT010000006.1"/>
</dbReference>
<dbReference type="Pfam" id="PF12697">
    <property type="entry name" value="Abhydrolase_6"/>
    <property type="match status" value="1"/>
</dbReference>
<keyword evidence="2" id="KW-0378">Hydrolase</keyword>
<proteinExistence type="predicted"/>
<protein>
    <submittedName>
        <fullName evidence="2">Alpha/beta hydrolase</fullName>
    </submittedName>
</protein>
<gene>
    <name evidence="2" type="ORF">GCM10009760_15790</name>
</gene>
<dbReference type="Gene3D" id="3.40.50.1820">
    <property type="entry name" value="alpha/beta hydrolase"/>
    <property type="match status" value="1"/>
</dbReference>
<evidence type="ECO:0000313" key="2">
    <source>
        <dbReference type="EMBL" id="GAA2136349.1"/>
    </source>
</evidence>
<keyword evidence="3" id="KW-1185">Reference proteome</keyword>
<dbReference type="EMBL" id="BAAANT010000006">
    <property type="protein sequence ID" value="GAA2136349.1"/>
    <property type="molecule type" value="Genomic_DNA"/>
</dbReference>
<dbReference type="SUPFAM" id="SSF53474">
    <property type="entry name" value="alpha/beta-Hydrolases"/>
    <property type="match status" value="1"/>
</dbReference>
<dbReference type="Proteomes" id="UP001422759">
    <property type="component" value="Unassembled WGS sequence"/>
</dbReference>
<dbReference type="InterPro" id="IPR029058">
    <property type="entry name" value="AB_hydrolase_fold"/>
</dbReference>
<evidence type="ECO:0000313" key="3">
    <source>
        <dbReference type="Proteomes" id="UP001422759"/>
    </source>
</evidence>
<name>A0ABN2Z3R9_9ACTN</name>
<accession>A0ABN2Z3R9</accession>